<name>A0A5D4LVW8_9BACI</name>
<dbReference type="EMBL" id="VTEG01000048">
    <property type="protein sequence ID" value="TYR93844.1"/>
    <property type="molecule type" value="Genomic_DNA"/>
</dbReference>
<evidence type="ECO:0000313" key="2">
    <source>
        <dbReference type="EMBL" id="TYR93844.1"/>
    </source>
</evidence>
<feature type="non-terminal residue" evidence="2">
    <location>
        <position position="150"/>
    </location>
</feature>
<dbReference type="Pfam" id="PF13276">
    <property type="entry name" value="HTH_21"/>
    <property type="match status" value="2"/>
</dbReference>
<comment type="caution">
    <text evidence="2">The sequence shown here is derived from an EMBL/GenBank/DDBJ whole genome shotgun (WGS) entry which is preliminary data.</text>
</comment>
<organism evidence="2 3">
    <name type="scientific">Rossellomorea vietnamensis</name>
    <dbReference type="NCBI Taxonomy" id="218284"/>
    <lineage>
        <taxon>Bacteria</taxon>
        <taxon>Bacillati</taxon>
        <taxon>Bacillota</taxon>
        <taxon>Bacilli</taxon>
        <taxon>Bacillales</taxon>
        <taxon>Bacillaceae</taxon>
        <taxon>Rossellomorea</taxon>
    </lineage>
</organism>
<feature type="domain" description="HTH-like" evidence="1">
    <location>
        <begin position="96"/>
        <end position="149"/>
    </location>
</feature>
<dbReference type="AlphaFoldDB" id="A0A5D4LVW8"/>
<accession>A0A5D4LVW8</accession>
<dbReference type="InterPro" id="IPR050900">
    <property type="entry name" value="Transposase_IS3/IS150/IS904"/>
</dbReference>
<evidence type="ECO:0000259" key="1">
    <source>
        <dbReference type="Pfam" id="PF13276"/>
    </source>
</evidence>
<reference evidence="2 3" key="1">
    <citation type="submission" date="2019-08" db="EMBL/GenBank/DDBJ databases">
        <title>Bacillus genomes from the desert of Cuatro Cienegas, Coahuila.</title>
        <authorList>
            <person name="Olmedo-Alvarez G."/>
        </authorList>
    </citation>
    <scope>NUCLEOTIDE SEQUENCE [LARGE SCALE GENOMIC DNA]</scope>
    <source>
        <strain evidence="2 3">CH128b_4D</strain>
    </source>
</reference>
<evidence type="ECO:0000313" key="3">
    <source>
        <dbReference type="Proteomes" id="UP000325182"/>
    </source>
</evidence>
<sequence>MLGVSPSGYYEYLKRPKPSASTEEKETLKAIKKVYYREKGTYGSKRISKALKADGQIVNHKRVARLMKEACRVLGVSPSGYYEYLKRPKPSASTEEKETLKAIKKVYYREKGTYGSKRISKALKADGQIVNHKRVARLMKEANLKATVRL</sequence>
<proteinExistence type="predicted"/>
<dbReference type="InterPro" id="IPR025948">
    <property type="entry name" value="HTH-like_dom"/>
</dbReference>
<dbReference type="Proteomes" id="UP000325182">
    <property type="component" value="Unassembled WGS sequence"/>
</dbReference>
<gene>
    <name evidence="2" type="ORF">FZC84_22945</name>
</gene>
<dbReference type="PANTHER" id="PTHR46889">
    <property type="entry name" value="TRANSPOSASE INSF FOR INSERTION SEQUENCE IS3B-RELATED"/>
    <property type="match status" value="1"/>
</dbReference>
<protein>
    <submittedName>
        <fullName evidence="2">Transposase</fullName>
    </submittedName>
</protein>
<dbReference type="PANTHER" id="PTHR46889:SF4">
    <property type="entry name" value="TRANSPOSASE INSO FOR INSERTION SEQUENCE ELEMENT IS911B-RELATED"/>
    <property type="match status" value="1"/>
</dbReference>
<feature type="domain" description="HTH-like" evidence="1">
    <location>
        <begin position="24"/>
        <end position="70"/>
    </location>
</feature>